<dbReference type="EMBL" id="FSHM01000008">
    <property type="protein sequence ID" value="SIB76926.1"/>
    <property type="molecule type" value="Genomic_DNA"/>
</dbReference>
<dbReference type="RefSeq" id="WP_052536319.1">
    <property type="nucleotide sequence ID" value="NZ_CAACXP010000003.1"/>
</dbReference>
<comment type="caution">
    <text evidence="1">The sequence shown here is derived from an EMBL/GenBank/DDBJ whole genome shotgun (WGS) entry which is preliminary data.</text>
</comment>
<evidence type="ECO:0000313" key="2">
    <source>
        <dbReference type="Proteomes" id="UP000185210"/>
    </source>
</evidence>
<accession>A0AB38D4A2</accession>
<organism evidence="1 2">
    <name type="scientific">Mycobacteroides abscessus subsp. abscessus</name>
    <dbReference type="NCBI Taxonomy" id="1185650"/>
    <lineage>
        <taxon>Bacteria</taxon>
        <taxon>Bacillati</taxon>
        <taxon>Actinomycetota</taxon>
        <taxon>Actinomycetes</taxon>
        <taxon>Mycobacteriales</taxon>
        <taxon>Mycobacteriaceae</taxon>
        <taxon>Mycobacteroides</taxon>
        <taxon>Mycobacteroides abscessus</taxon>
    </lineage>
</organism>
<evidence type="ECO:0000313" key="1">
    <source>
        <dbReference type="EMBL" id="SIB76926.1"/>
    </source>
</evidence>
<gene>
    <name evidence="1" type="ORF">SAMEA2070301_04489</name>
</gene>
<protein>
    <submittedName>
        <fullName evidence="1">Uncharacterized protein</fullName>
    </submittedName>
</protein>
<dbReference type="AlphaFoldDB" id="A0AB38D4A2"/>
<dbReference type="Proteomes" id="UP000185210">
    <property type="component" value="Unassembled WGS sequence"/>
</dbReference>
<sequence>MTLIVDIYHGYQSGDQEVAQSYAFPDSVTSDEIARWIYNAEPERVQRLTGDDPFKQVLETVRLARGSDGKGNAMEAAIAYWLTINIRTP</sequence>
<reference evidence="1 2" key="1">
    <citation type="submission" date="2016-11" db="EMBL/GenBank/DDBJ databases">
        <authorList>
            <consortium name="Pathogen Informatics"/>
        </authorList>
    </citation>
    <scope>NUCLEOTIDE SEQUENCE [LARGE SCALE GENOMIC DNA]</scope>
    <source>
        <strain evidence="1 2">104</strain>
    </source>
</reference>
<proteinExistence type="predicted"/>
<name>A0AB38D4A2_9MYCO</name>